<gene>
    <name evidence="1" type="ORF">C7450_103174</name>
</gene>
<dbReference type="Proteomes" id="UP000248021">
    <property type="component" value="Unassembled WGS sequence"/>
</dbReference>
<accession>A0A2V3UB38</accession>
<organism evidence="1 2">
    <name type="scientific">Chelatococcus asaccharovorans</name>
    <dbReference type="NCBI Taxonomy" id="28210"/>
    <lineage>
        <taxon>Bacteria</taxon>
        <taxon>Pseudomonadati</taxon>
        <taxon>Pseudomonadota</taxon>
        <taxon>Alphaproteobacteria</taxon>
        <taxon>Hyphomicrobiales</taxon>
        <taxon>Chelatococcaceae</taxon>
        <taxon>Chelatococcus</taxon>
    </lineage>
</organism>
<evidence type="ECO:0000313" key="1">
    <source>
        <dbReference type="EMBL" id="PXW61657.1"/>
    </source>
</evidence>
<dbReference type="Pfam" id="PF12789">
    <property type="entry name" value="PTR"/>
    <property type="match status" value="1"/>
</dbReference>
<comment type="caution">
    <text evidence="1">The sequence shown here is derived from an EMBL/GenBank/DDBJ whole genome shotgun (WGS) entry which is preliminary data.</text>
</comment>
<proteinExistence type="predicted"/>
<dbReference type="OrthoDB" id="8256444at2"/>
<dbReference type="EMBL" id="QJJK01000003">
    <property type="protein sequence ID" value="PXW61657.1"/>
    <property type="molecule type" value="Genomic_DNA"/>
</dbReference>
<protein>
    <submittedName>
        <fullName evidence="1">Tail-like repeat protein</fullName>
    </submittedName>
</protein>
<sequence length="402" mass="41425">MVDLYRFADDTLLTTDFFNRLFGDIDGRLKGSEASRDNIETRTEAAISAFNQRVNAVLAEFVASITGIAQVGALSNISASGNVEIALGPRMVTVWPQYRGQVTIPAYAYLTAANDPSLSMGGPISGYDANTGELTVNAIVANGAGSALDWRIGISASNTFFPEQEISGSQIRFRRPDGSWGDWLEVGGGDISSISGLPAALASKANQADVVAALAEKATITALTEGLALKAAISHLHTIANITGLQAALDAKAAITHVHDMTNINGLADALAAKAAAAAVLALSGGTLTGLLNVKTQSVATVDLNNITGSVALNLSNANHFRGTVTGNTTFTITGAPVSGVAFPIILELTNPGSKTLTFPSGAKWPGGTQPAFTVSGVDIIVGISRDAGATIRWALSQKDSK</sequence>
<keyword evidence="2" id="KW-1185">Reference proteome</keyword>
<reference evidence="1 2" key="1">
    <citation type="submission" date="2018-05" db="EMBL/GenBank/DDBJ databases">
        <title>Genomic Encyclopedia of Type Strains, Phase IV (KMG-IV): sequencing the most valuable type-strain genomes for metagenomic binning, comparative biology and taxonomic classification.</title>
        <authorList>
            <person name="Goeker M."/>
        </authorList>
    </citation>
    <scope>NUCLEOTIDE SEQUENCE [LARGE SCALE GENOMIC DNA]</scope>
    <source>
        <strain evidence="1 2">DSM 6462</strain>
    </source>
</reference>
<dbReference type="AlphaFoldDB" id="A0A2V3UB38"/>
<name>A0A2V3UB38_9HYPH</name>
<evidence type="ECO:0000313" key="2">
    <source>
        <dbReference type="Proteomes" id="UP000248021"/>
    </source>
</evidence>
<dbReference type="RefSeq" id="WP_110373964.1">
    <property type="nucleotide sequence ID" value="NZ_JAHBRY010000001.1"/>
</dbReference>